<comment type="caution">
    <text evidence="1">The sequence shown here is derived from an EMBL/GenBank/DDBJ whole genome shotgun (WGS) entry which is preliminary data.</text>
</comment>
<dbReference type="Proteomes" id="UP001162131">
    <property type="component" value="Unassembled WGS sequence"/>
</dbReference>
<dbReference type="SMART" id="SM00248">
    <property type="entry name" value="ANK"/>
    <property type="match status" value="3"/>
</dbReference>
<keyword evidence="2" id="KW-1185">Reference proteome</keyword>
<dbReference type="AlphaFoldDB" id="A0AAU9JCX6"/>
<accession>A0AAU9JCX6</accession>
<proteinExistence type="predicted"/>
<dbReference type="Pfam" id="PF12796">
    <property type="entry name" value="Ank_2"/>
    <property type="match status" value="1"/>
</dbReference>
<name>A0AAU9JCX6_9CILI</name>
<dbReference type="InterPro" id="IPR036770">
    <property type="entry name" value="Ankyrin_rpt-contain_sf"/>
</dbReference>
<dbReference type="Gene3D" id="1.25.40.20">
    <property type="entry name" value="Ankyrin repeat-containing domain"/>
    <property type="match status" value="1"/>
</dbReference>
<sequence>MGACCVTKKHINIEKFISNKLIEAIEKNSAERIRLILERYSKTNIYYKDPTILIDDPLIKIHQVDMNPLGYALYLGATSAFKTLYEEGHAKLSVMTKYFLQLGKRPIEVLCELGHLSLLEYYLPLYLENKDQVENSDDEPVSEELSIFAKSRNTKSHTQEKSKLAAPISTMTPIQRAVEKGRLELIKFFREYFREKPNNEFNVHFIDETTGENCALISCKSGNLEVIKYLYEYMGANFQIVNKRKESALQIAAVWSKKRKNKNFKECIRYLIEEAGVDYTYEFEETLLVLEDKSIIEYLEAKLHQDGISVSKSRVDDKYCLSKNRPPTIMDPNMEERLNKIKGTEFNFTELFREELEDSKSNISSISVVQSKSFSQVIMDSPIEKPQM</sequence>
<evidence type="ECO:0000313" key="1">
    <source>
        <dbReference type="EMBL" id="CAG9319544.1"/>
    </source>
</evidence>
<dbReference type="EMBL" id="CAJZBQ010000023">
    <property type="protein sequence ID" value="CAG9319544.1"/>
    <property type="molecule type" value="Genomic_DNA"/>
</dbReference>
<dbReference type="InterPro" id="IPR002110">
    <property type="entry name" value="Ankyrin_rpt"/>
</dbReference>
<organism evidence="1 2">
    <name type="scientific">Blepharisma stoltei</name>
    <dbReference type="NCBI Taxonomy" id="1481888"/>
    <lineage>
        <taxon>Eukaryota</taxon>
        <taxon>Sar</taxon>
        <taxon>Alveolata</taxon>
        <taxon>Ciliophora</taxon>
        <taxon>Postciliodesmatophora</taxon>
        <taxon>Heterotrichea</taxon>
        <taxon>Heterotrichida</taxon>
        <taxon>Blepharismidae</taxon>
        <taxon>Blepharisma</taxon>
    </lineage>
</organism>
<protein>
    <submittedName>
        <fullName evidence="1">Uncharacterized protein</fullName>
    </submittedName>
</protein>
<gene>
    <name evidence="1" type="ORF">BSTOLATCC_MIC24095</name>
</gene>
<evidence type="ECO:0000313" key="2">
    <source>
        <dbReference type="Proteomes" id="UP001162131"/>
    </source>
</evidence>
<dbReference type="SUPFAM" id="SSF48403">
    <property type="entry name" value="Ankyrin repeat"/>
    <property type="match status" value="1"/>
</dbReference>
<reference evidence="1" key="1">
    <citation type="submission" date="2021-09" db="EMBL/GenBank/DDBJ databases">
        <authorList>
            <consortium name="AG Swart"/>
            <person name="Singh M."/>
            <person name="Singh A."/>
            <person name="Seah K."/>
            <person name="Emmerich C."/>
        </authorList>
    </citation>
    <scope>NUCLEOTIDE SEQUENCE</scope>
    <source>
        <strain evidence="1">ATCC30299</strain>
    </source>
</reference>